<dbReference type="OrthoDB" id="69827at2157"/>
<dbReference type="AlphaFoldDB" id="K2QFR3"/>
<keyword evidence="1" id="KW-0472">Membrane</keyword>
<feature type="transmembrane region" description="Helical" evidence="1">
    <location>
        <begin position="255"/>
        <end position="276"/>
    </location>
</feature>
<feature type="transmembrane region" description="Helical" evidence="1">
    <location>
        <begin position="190"/>
        <end position="207"/>
    </location>
</feature>
<evidence type="ECO:0000313" key="2">
    <source>
        <dbReference type="EMBL" id="EKF86901.1"/>
    </source>
</evidence>
<dbReference type="RefSeq" id="WP_004029474.1">
    <property type="nucleotide sequence ID" value="NZ_AMPO01000001.1"/>
</dbReference>
<keyword evidence="3" id="KW-1185">Reference proteome</keyword>
<evidence type="ECO:0008006" key="4">
    <source>
        <dbReference type="Google" id="ProtNLM"/>
    </source>
</evidence>
<evidence type="ECO:0000313" key="3">
    <source>
        <dbReference type="Proteomes" id="UP000007360"/>
    </source>
</evidence>
<feature type="transmembrane region" description="Helical" evidence="1">
    <location>
        <begin position="219"/>
        <end position="243"/>
    </location>
</feature>
<keyword evidence="1" id="KW-0812">Transmembrane</keyword>
<feature type="transmembrane region" description="Helical" evidence="1">
    <location>
        <begin position="107"/>
        <end position="128"/>
    </location>
</feature>
<keyword evidence="1" id="KW-1133">Transmembrane helix</keyword>
<feature type="transmembrane region" description="Helical" evidence="1">
    <location>
        <begin position="149"/>
        <end position="178"/>
    </location>
</feature>
<accession>K2QFR3</accession>
<gene>
    <name evidence="2" type="ORF">A994_01405</name>
</gene>
<dbReference type="Proteomes" id="UP000007360">
    <property type="component" value="Unassembled WGS sequence"/>
</dbReference>
<evidence type="ECO:0000256" key="1">
    <source>
        <dbReference type="SAM" id="Phobius"/>
    </source>
</evidence>
<proteinExistence type="predicted"/>
<name>K2QFR3_METFP</name>
<comment type="caution">
    <text evidence="2">The sequence shown here is derived from an EMBL/GenBank/DDBJ whole genome shotgun (WGS) entry which is preliminary data.</text>
</comment>
<protein>
    <recommendedName>
        <fullName evidence="4">YrhK domain-containing protein</fullName>
    </recommendedName>
</protein>
<dbReference type="EMBL" id="AMPO01000001">
    <property type="protein sequence ID" value="EKF86901.1"/>
    <property type="molecule type" value="Genomic_DNA"/>
</dbReference>
<sequence length="291" mass="32621">MTDKNKYKLPYIRVPDDWQFLRSWGPGPFITRAIFKTPAGEIVSWTSRYHRKHHFNLEIRRGSTWLAPGAVGWWIGVLFAIGSVCFALGSVHSYASYVGVFTDNLTYFIGSIFFTTAGFLQFLETASAPQEIGGIKSKLHFMFFQPSRIDWWSAAIQSLGTIFFNISTFAAIISTLSASQAELFVWSPDLYGSICFLVSSYLIYIEIGHKFFSIHPQSLSWWIVFLNLVGSVAFGVSAVGAFIPLPTDQPFNPFLMNMGTFIGAVCFFAAAVLLLPERTINLNKVKNLSQN</sequence>
<dbReference type="PATRIC" id="fig|1204725.3.peg.281"/>
<reference evidence="2 3" key="1">
    <citation type="journal article" date="2012" name="J. Bacteriol.">
        <title>Draft genome sequence of Methanobacterium formicicum DSM 3637, an archaebacterium isolated from the methane producer amoeba Pelomyxa palustris.</title>
        <authorList>
            <person name="Gutierrez G."/>
        </authorList>
    </citation>
    <scope>NUCLEOTIDE SEQUENCE [LARGE SCALE GENOMIC DNA]</scope>
    <source>
        <strain evidence="3">DSM 3637 / PP1</strain>
    </source>
</reference>
<organism evidence="2 3">
    <name type="scientific">Methanobacterium formicicum (strain DSM 3637 / PP1)</name>
    <dbReference type="NCBI Taxonomy" id="1204725"/>
    <lineage>
        <taxon>Archaea</taxon>
        <taxon>Methanobacteriati</taxon>
        <taxon>Methanobacteriota</taxon>
        <taxon>Methanomada group</taxon>
        <taxon>Methanobacteria</taxon>
        <taxon>Methanobacteriales</taxon>
        <taxon>Methanobacteriaceae</taxon>
        <taxon>Methanobacterium</taxon>
    </lineage>
</organism>
<feature type="transmembrane region" description="Helical" evidence="1">
    <location>
        <begin position="70"/>
        <end position="95"/>
    </location>
</feature>